<keyword evidence="2" id="KW-0479">Metal-binding</keyword>
<comment type="similarity">
    <text evidence="1">Belongs to the bacterial solute-binding protein ModA family.</text>
</comment>
<dbReference type="PROSITE" id="PS51257">
    <property type="entry name" value="PROKAR_LIPOPROTEIN"/>
    <property type="match status" value="1"/>
</dbReference>
<reference evidence="5 6" key="1">
    <citation type="submission" date="2024-10" db="EMBL/GenBank/DDBJ databases">
        <title>The Natural Products Discovery Center: Release of the First 8490 Sequenced Strains for Exploring Actinobacteria Biosynthetic Diversity.</title>
        <authorList>
            <person name="Kalkreuter E."/>
            <person name="Kautsar S.A."/>
            <person name="Yang D."/>
            <person name="Bader C.D."/>
            <person name="Teijaro C.N."/>
            <person name="Fluegel L."/>
            <person name="Davis C.M."/>
            <person name="Simpson J.R."/>
            <person name="Lauterbach L."/>
            <person name="Steele A.D."/>
            <person name="Gui C."/>
            <person name="Meng S."/>
            <person name="Li G."/>
            <person name="Viehrig K."/>
            <person name="Ye F."/>
            <person name="Su P."/>
            <person name="Kiefer A.F."/>
            <person name="Nichols A."/>
            <person name="Cepeda A.J."/>
            <person name="Yan W."/>
            <person name="Fan B."/>
            <person name="Jiang Y."/>
            <person name="Adhikari A."/>
            <person name="Zheng C.-J."/>
            <person name="Schuster L."/>
            <person name="Cowan T.M."/>
            <person name="Smanski M.J."/>
            <person name="Chevrette M.G."/>
            <person name="De Carvalho L.P.S."/>
            <person name="Shen B."/>
        </authorList>
    </citation>
    <scope>NUCLEOTIDE SEQUENCE [LARGE SCALE GENOMIC DNA]</scope>
    <source>
        <strain evidence="5 6">NPDC049639</strain>
    </source>
</reference>
<keyword evidence="6" id="KW-1185">Reference proteome</keyword>
<feature type="signal peptide" evidence="4">
    <location>
        <begin position="1"/>
        <end position="20"/>
    </location>
</feature>
<evidence type="ECO:0000256" key="4">
    <source>
        <dbReference type="SAM" id="SignalP"/>
    </source>
</evidence>
<name>A0ABW8ASH6_9ACTN</name>
<dbReference type="PANTHER" id="PTHR30632">
    <property type="entry name" value="MOLYBDATE-BINDING PERIPLASMIC PROTEIN"/>
    <property type="match status" value="1"/>
</dbReference>
<dbReference type="Pfam" id="PF13531">
    <property type="entry name" value="SBP_bac_11"/>
    <property type="match status" value="1"/>
</dbReference>
<sequence length="259" mass="26080">MRRILSASVAVAALTLTACGGSSSGGSPADNPSGPLSGTITVFAAASLTESFTALGRQFESGHPGTTVRFNFGPSSGLATQIVNGAPADVFASASPKNMTQVSDAQAAGRSVVFATNTMEIAVPQGNPAKIDSVDDLARKGVKVVLCAATVPCGATARQVLANAKITVKAVSDEVDVKSTLQKVGLGEADAGVVYVTDVRSAGDEIEGVLIPDAVNASTDYPIATLTGSRNSALAQAFVDYVTSPAGRAELSEAGFTTR</sequence>
<accession>A0ABW8ASH6</accession>
<dbReference type="InterPro" id="IPR050682">
    <property type="entry name" value="ModA/WtpA"/>
</dbReference>
<dbReference type="NCBIfam" id="TIGR01256">
    <property type="entry name" value="modA"/>
    <property type="match status" value="1"/>
</dbReference>
<comment type="caution">
    <text evidence="5">The sequence shown here is derived from an EMBL/GenBank/DDBJ whole genome shotgun (WGS) entry which is preliminary data.</text>
</comment>
<dbReference type="PANTHER" id="PTHR30632:SF0">
    <property type="entry name" value="SULFATE-BINDING PROTEIN"/>
    <property type="match status" value="1"/>
</dbReference>
<organism evidence="5 6">
    <name type="scientific">Spongisporangium articulatum</name>
    <dbReference type="NCBI Taxonomy" id="3362603"/>
    <lineage>
        <taxon>Bacteria</taxon>
        <taxon>Bacillati</taxon>
        <taxon>Actinomycetota</taxon>
        <taxon>Actinomycetes</taxon>
        <taxon>Kineosporiales</taxon>
        <taxon>Kineosporiaceae</taxon>
        <taxon>Spongisporangium</taxon>
    </lineage>
</organism>
<evidence type="ECO:0000313" key="6">
    <source>
        <dbReference type="Proteomes" id="UP001612915"/>
    </source>
</evidence>
<dbReference type="EMBL" id="JBITLV010000007">
    <property type="protein sequence ID" value="MFI7589332.1"/>
    <property type="molecule type" value="Genomic_DNA"/>
</dbReference>
<dbReference type="PIRSF" id="PIRSF004846">
    <property type="entry name" value="ModA"/>
    <property type="match status" value="1"/>
</dbReference>
<dbReference type="Gene3D" id="3.40.190.10">
    <property type="entry name" value="Periplasmic binding protein-like II"/>
    <property type="match status" value="2"/>
</dbReference>
<dbReference type="SUPFAM" id="SSF53850">
    <property type="entry name" value="Periplasmic binding protein-like II"/>
    <property type="match status" value="1"/>
</dbReference>
<feature type="chain" id="PRO_5046913849" evidence="4">
    <location>
        <begin position="21"/>
        <end position="259"/>
    </location>
</feature>
<evidence type="ECO:0000256" key="2">
    <source>
        <dbReference type="ARBA" id="ARBA00022723"/>
    </source>
</evidence>
<dbReference type="CDD" id="cd13538">
    <property type="entry name" value="PBP2_ModA_like_1"/>
    <property type="match status" value="1"/>
</dbReference>
<proteinExistence type="inferred from homology"/>
<protein>
    <submittedName>
        <fullName evidence="5">Molybdate ABC transporter substrate-binding protein</fullName>
    </submittedName>
</protein>
<dbReference type="RefSeq" id="WP_398283928.1">
    <property type="nucleotide sequence ID" value="NZ_JBITLV010000007.1"/>
</dbReference>
<gene>
    <name evidence="5" type="primary">modA</name>
    <name evidence="5" type="ORF">ACIB24_19880</name>
</gene>
<evidence type="ECO:0000256" key="3">
    <source>
        <dbReference type="ARBA" id="ARBA00022729"/>
    </source>
</evidence>
<evidence type="ECO:0000313" key="5">
    <source>
        <dbReference type="EMBL" id="MFI7589332.1"/>
    </source>
</evidence>
<keyword evidence="3 4" id="KW-0732">Signal</keyword>
<dbReference type="Proteomes" id="UP001612915">
    <property type="component" value="Unassembled WGS sequence"/>
</dbReference>
<evidence type="ECO:0000256" key="1">
    <source>
        <dbReference type="ARBA" id="ARBA00009175"/>
    </source>
</evidence>
<dbReference type="InterPro" id="IPR005950">
    <property type="entry name" value="ModA"/>
</dbReference>